<dbReference type="Gene3D" id="3.40.50.720">
    <property type="entry name" value="NAD(P)-binding Rossmann-like Domain"/>
    <property type="match status" value="1"/>
</dbReference>
<accession>A0A9Q5I1G6</accession>
<sequence length="352" mass="39479">MSDTQKPIIAVCGASGAQGGSVVEYLLNDPDHSFRVRGLTRNVDSQKAKALAARGVEIVRADLNDVESLKKAFEGAHGVFGLTNFWEVLSAEIEIRHGKNLVDAAAAVGVKQFVWSTLDHTSDPEVPHWDSKAAVDDYLKEKGLPRTSLYTSFYYENHLIFPSLTVTKRPDGRLVADWPCMLTDGPIGGYSVAETGAYVLEAFKKPQEWIGKDMRVISDIFTPRQFAQALSEVLRKEIELVETNSERFHAQKVGDYELWAKWVISLALLRDFAADKFFTSLHRLHLATVSRCSCLEVHDPVAHRTLPHVEWFYKNNGNPNRDLKLTLRINPSRKDHRAFIEANKDAFLAASS</sequence>
<keyword evidence="5" id="KW-1185">Reference proteome</keyword>
<feature type="domain" description="NmrA-like" evidence="3">
    <location>
        <begin position="6"/>
        <end position="244"/>
    </location>
</feature>
<evidence type="ECO:0000313" key="4">
    <source>
        <dbReference type="EMBL" id="OCB89796.1"/>
    </source>
</evidence>
<keyword evidence="2" id="KW-0521">NADP</keyword>
<gene>
    <name evidence="4" type="ORF">A7U60_g2976</name>
</gene>
<dbReference type="InterPro" id="IPR051164">
    <property type="entry name" value="NmrA-like_oxidored"/>
</dbReference>
<dbReference type="CDD" id="cd05251">
    <property type="entry name" value="NmrA_like_SDR_a"/>
    <property type="match status" value="1"/>
</dbReference>
<dbReference type="PANTHER" id="PTHR42748:SF7">
    <property type="entry name" value="NMRA LIKE REDOX SENSOR 1-RELATED"/>
    <property type="match status" value="1"/>
</dbReference>
<evidence type="ECO:0000256" key="1">
    <source>
        <dbReference type="ARBA" id="ARBA00006328"/>
    </source>
</evidence>
<evidence type="ECO:0000256" key="2">
    <source>
        <dbReference type="ARBA" id="ARBA00022857"/>
    </source>
</evidence>
<reference evidence="4" key="1">
    <citation type="submission" date="2016-06" db="EMBL/GenBank/DDBJ databases">
        <title>Draft Genome sequence of the fungus Inonotus baumii.</title>
        <authorList>
            <person name="Zhu H."/>
            <person name="Lin W."/>
        </authorList>
    </citation>
    <scope>NUCLEOTIDE SEQUENCE</scope>
    <source>
        <strain evidence="4">821</strain>
    </source>
</reference>
<dbReference type="Gene3D" id="3.90.25.10">
    <property type="entry name" value="UDP-galactose 4-epimerase, domain 1"/>
    <property type="match status" value="1"/>
</dbReference>
<protein>
    <submittedName>
        <fullName evidence="4">NmrA-domain-containing protein</fullName>
    </submittedName>
</protein>
<evidence type="ECO:0000259" key="3">
    <source>
        <dbReference type="Pfam" id="PF05368"/>
    </source>
</evidence>
<dbReference type="InterPro" id="IPR008030">
    <property type="entry name" value="NmrA-like"/>
</dbReference>
<dbReference type="AlphaFoldDB" id="A0A9Q5I1G6"/>
<dbReference type="SUPFAM" id="SSF51735">
    <property type="entry name" value="NAD(P)-binding Rossmann-fold domains"/>
    <property type="match status" value="1"/>
</dbReference>
<proteinExistence type="inferred from homology"/>
<evidence type="ECO:0000313" key="5">
    <source>
        <dbReference type="Proteomes" id="UP000757232"/>
    </source>
</evidence>
<name>A0A9Q5I1G6_SANBA</name>
<comment type="caution">
    <text evidence="4">The sequence shown here is derived from an EMBL/GenBank/DDBJ whole genome shotgun (WGS) entry which is preliminary data.</text>
</comment>
<dbReference type="PANTHER" id="PTHR42748">
    <property type="entry name" value="NITROGEN METABOLITE REPRESSION PROTEIN NMRA FAMILY MEMBER"/>
    <property type="match status" value="1"/>
</dbReference>
<organism evidence="4 5">
    <name type="scientific">Sanghuangporus baumii</name>
    <name type="common">Phellinus baumii</name>
    <dbReference type="NCBI Taxonomy" id="108892"/>
    <lineage>
        <taxon>Eukaryota</taxon>
        <taxon>Fungi</taxon>
        <taxon>Dikarya</taxon>
        <taxon>Basidiomycota</taxon>
        <taxon>Agaricomycotina</taxon>
        <taxon>Agaricomycetes</taxon>
        <taxon>Hymenochaetales</taxon>
        <taxon>Hymenochaetaceae</taxon>
        <taxon>Sanghuangporus</taxon>
    </lineage>
</organism>
<comment type="similarity">
    <text evidence="1">Belongs to the NmrA-type oxidoreductase family.</text>
</comment>
<dbReference type="GO" id="GO:0005634">
    <property type="term" value="C:nucleus"/>
    <property type="evidence" value="ECO:0007669"/>
    <property type="project" value="TreeGrafter"/>
</dbReference>
<dbReference type="InterPro" id="IPR036291">
    <property type="entry name" value="NAD(P)-bd_dom_sf"/>
</dbReference>
<dbReference type="Pfam" id="PF05368">
    <property type="entry name" value="NmrA"/>
    <property type="match status" value="1"/>
</dbReference>
<dbReference type="Proteomes" id="UP000757232">
    <property type="component" value="Unassembled WGS sequence"/>
</dbReference>
<dbReference type="OrthoDB" id="419598at2759"/>
<dbReference type="EMBL" id="LNZH02000148">
    <property type="protein sequence ID" value="OCB89796.1"/>
    <property type="molecule type" value="Genomic_DNA"/>
</dbReference>